<dbReference type="RefSeq" id="WP_220197229.1">
    <property type="nucleotide sequence ID" value="NZ_BNJF01000003.1"/>
</dbReference>
<keyword evidence="4" id="KW-1185">Reference proteome</keyword>
<name>A0A8J3I5Z1_9CHLR</name>
<evidence type="ECO:0000313" key="3">
    <source>
        <dbReference type="EMBL" id="GHO48016.1"/>
    </source>
</evidence>
<keyword evidence="2" id="KW-0472">Membrane</keyword>
<dbReference type="Proteomes" id="UP000612362">
    <property type="component" value="Unassembled WGS sequence"/>
</dbReference>
<accession>A0A8J3I5Z1</accession>
<dbReference type="AlphaFoldDB" id="A0A8J3I5Z1"/>
<feature type="transmembrane region" description="Helical" evidence="2">
    <location>
        <begin position="22"/>
        <end position="43"/>
    </location>
</feature>
<keyword evidence="2" id="KW-1133">Transmembrane helix</keyword>
<evidence type="ECO:0008006" key="5">
    <source>
        <dbReference type="Google" id="ProtNLM"/>
    </source>
</evidence>
<gene>
    <name evidence="3" type="ORF">KSX_61790</name>
</gene>
<keyword evidence="2" id="KW-0812">Transmembrane</keyword>
<organism evidence="3 4">
    <name type="scientific">Ktedonospora formicarum</name>
    <dbReference type="NCBI Taxonomy" id="2778364"/>
    <lineage>
        <taxon>Bacteria</taxon>
        <taxon>Bacillati</taxon>
        <taxon>Chloroflexota</taxon>
        <taxon>Ktedonobacteria</taxon>
        <taxon>Ktedonobacterales</taxon>
        <taxon>Ktedonobacteraceae</taxon>
        <taxon>Ktedonospora</taxon>
    </lineage>
</organism>
<evidence type="ECO:0000256" key="1">
    <source>
        <dbReference type="SAM" id="MobiDB-lite"/>
    </source>
</evidence>
<reference evidence="3" key="1">
    <citation type="submission" date="2020-10" db="EMBL/GenBank/DDBJ databases">
        <title>Taxonomic study of unclassified bacteria belonging to the class Ktedonobacteria.</title>
        <authorList>
            <person name="Yabe S."/>
            <person name="Wang C.M."/>
            <person name="Zheng Y."/>
            <person name="Sakai Y."/>
            <person name="Cavaletti L."/>
            <person name="Monciardini P."/>
            <person name="Donadio S."/>
        </authorList>
    </citation>
    <scope>NUCLEOTIDE SEQUENCE</scope>
    <source>
        <strain evidence="3">SOSP1-1</strain>
    </source>
</reference>
<comment type="caution">
    <text evidence="3">The sequence shown here is derived from an EMBL/GenBank/DDBJ whole genome shotgun (WGS) entry which is preliminary data.</text>
</comment>
<sequence length="90" mass="9902">MHGQHCLTTPSLQAHVTLWSKLILLMITALVLFLLSLSFAFHFPSVERVHDSIFGAYQLDEGPPDSPMPIYVGDEGPPDSPMPIYVGPVL</sequence>
<proteinExistence type="predicted"/>
<dbReference type="EMBL" id="BNJF01000003">
    <property type="protein sequence ID" value="GHO48016.1"/>
    <property type="molecule type" value="Genomic_DNA"/>
</dbReference>
<feature type="region of interest" description="Disordered" evidence="1">
    <location>
        <begin position="65"/>
        <end position="90"/>
    </location>
</feature>
<evidence type="ECO:0000256" key="2">
    <source>
        <dbReference type="SAM" id="Phobius"/>
    </source>
</evidence>
<evidence type="ECO:0000313" key="4">
    <source>
        <dbReference type="Proteomes" id="UP000612362"/>
    </source>
</evidence>
<protein>
    <recommendedName>
        <fullName evidence="5">Transmembrane protein</fullName>
    </recommendedName>
</protein>